<sequence length="746" mass="81084">MQGGLMFLEIQIRSNFQKHSEEDESGRAGQSVDWNQWETGSRFTTAGRNHSIEIEIQMGLSAGMAVDTEMGSATAGAFAEMVWNQTFNVLAGENNATAVPPDPTGYEITAKFNPSMAIIIIVLISAFLFMGFFSIYVRRCTTTEPENVNNGPPNSRAAEAQNRSGQGLDRAVVETLPLVGYSLVKGLKGGKDLSECAVCLSEFEEDERLRLLPKCGHLFHPECIDMWFFSHATCPLCRCSLVPAEGKEGGASPEAFANWVRVDSRGNVSEGVAITIHDGPPAPPNGSILELLSRENAERLLTDSLRRDEAERMDAGLASREENVGEERAGELRALNRALSRNSTSFRKAARGIEVTERIGAASESARFHPATIAGAGAGFDKRGANRSVGSSQSFNMALRRSSSVGSSGRYIRQLFGQNYADYFSPETAGDGLRVDRARLLGEHRLPAKEPAAPAGAKVRREKSEDELHNIFFNELQNMTYTEDSRRGSSAFRSGELWDSIDLQNESVRAAQQEQSLLGPRTRSGELPPWQRNLDFPSTGKSGELPPLSRNGDKRVRLQGEASGPLYVRRKGNGSTGGDGGTRSDRWNFSIRRTFSLRRTFSDSRDQLDSLSSSQNDSARWYLPGPGIPTPPSRPKKYSSPWAAAMKDRRSQSVDHIASGPSTPTPSLPSPSSAFSPYALSLPSPSVHHQASQYSSSLPSPAAASPSSPPSLGPPTVPQSTSSQQDQSQHHQQQAAPESQLQIITQ</sequence>
<evidence type="ECO:0000256" key="9">
    <source>
        <dbReference type="ARBA" id="ARBA00022786"/>
    </source>
</evidence>
<evidence type="ECO:0000313" key="19">
    <source>
        <dbReference type="Proteomes" id="UP000077202"/>
    </source>
</evidence>
<dbReference type="GO" id="GO:0008270">
    <property type="term" value="F:zinc ion binding"/>
    <property type="evidence" value="ECO:0007669"/>
    <property type="project" value="UniProtKB-KW"/>
</dbReference>
<evidence type="ECO:0000256" key="12">
    <source>
        <dbReference type="ARBA" id="ARBA00023136"/>
    </source>
</evidence>
<comment type="similarity">
    <text evidence="13">Belongs to the RING-type zinc finger family. ATL subfamily.</text>
</comment>
<dbReference type="InterPro" id="IPR001841">
    <property type="entry name" value="Znf_RING"/>
</dbReference>
<evidence type="ECO:0000256" key="11">
    <source>
        <dbReference type="ARBA" id="ARBA00022989"/>
    </source>
</evidence>
<keyword evidence="6 16" id="KW-0812">Transmembrane</keyword>
<comment type="caution">
    <text evidence="18">The sequence shown here is derived from an EMBL/GenBank/DDBJ whole genome shotgun (WGS) entry which is preliminary data.</text>
</comment>
<dbReference type="PANTHER" id="PTHR14155:SF627">
    <property type="entry name" value="OS06G0192800 PROTEIN"/>
    <property type="match status" value="1"/>
</dbReference>
<evidence type="ECO:0000256" key="2">
    <source>
        <dbReference type="ARBA" id="ARBA00004167"/>
    </source>
</evidence>
<evidence type="ECO:0000256" key="15">
    <source>
        <dbReference type="SAM" id="MobiDB-lite"/>
    </source>
</evidence>
<feature type="compositionally biased region" description="Low complexity" evidence="15">
    <location>
        <begin position="695"/>
        <end position="706"/>
    </location>
</feature>
<evidence type="ECO:0000256" key="14">
    <source>
        <dbReference type="PROSITE-ProRule" id="PRU00175"/>
    </source>
</evidence>
<evidence type="ECO:0000259" key="17">
    <source>
        <dbReference type="PROSITE" id="PS50089"/>
    </source>
</evidence>
<dbReference type="SMART" id="SM00184">
    <property type="entry name" value="RING"/>
    <property type="match status" value="1"/>
</dbReference>
<organism evidence="18 19">
    <name type="scientific">Marchantia polymorpha subsp. ruderalis</name>
    <dbReference type="NCBI Taxonomy" id="1480154"/>
    <lineage>
        <taxon>Eukaryota</taxon>
        <taxon>Viridiplantae</taxon>
        <taxon>Streptophyta</taxon>
        <taxon>Embryophyta</taxon>
        <taxon>Marchantiophyta</taxon>
        <taxon>Marchantiopsida</taxon>
        <taxon>Marchantiidae</taxon>
        <taxon>Marchantiales</taxon>
        <taxon>Marchantiaceae</taxon>
        <taxon>Marchantia</taxon>
    </lineage>
</organism>
<evidence type="ECO:0000256" key="7">
    <source>
        <dbReference type="ARBA" id="ARBA00022723"/>
    </source>
</evidence>
<feature type="compositionally biased region" description="Low complexity" evidence="15">
    <location>
        <begin position="718"/>
        <end position="740"/>
    </location>
</feature>
<feature type="compositionally biased region" description="Low complexity" evidence="15">
    <location>
        <begin position="670"/>
        <end position="686"/>
    </location>
</feature>
<comment type="subcellular location">
    <subcellularLocation>
        <location evidence="2">Membrane</location>
        <topology evidence="2">Single-pass membrane protein</topology>
    </subcellularLocation>
</comment>
<dbReference type="EC" id="2.3.2.27" evidence="4"/>
<feature type="region of interest" description="Disordered" evidence="15">
    <location>
        <begin position="509"/>
        <end position="586"/>
    </location>
</feature>
<dbReference type="AlphaFoldDB" id="A0A176VZY1"/>
<dbReference type="Gene3D" id="3.30.40.10">
    <property type="entry name" value="Zinc/RING finger domain, C3HC4 (zinc finger)"/>
    <property type="match status" value="1"/>
</dbReference>
<keyword evidence="11 16" id="KW-1133">Transmembrane helix</keyword>
<dbReference type="SUPFAM" id="SSF57850">
    <property type="entry name" value="RING/U-box"/>
    <property type="match status" value="1"/>
</dbReference>
<feature type="region of interest" description="Disordered" evidence="15">
    <location>
        <begin position="144"/>
        <end position="165"/>
    </location>
</feature>
<keyword evidence="19" id="KW-1185">Reference proteome</keyword>
<accession>A0A176VZY1</accession>
<keyword evidence="10" id="KW-0862">Zinc</keyword>
<evidence type="ECO:0000256" key="3">
    <source>
        <dbReference type="ARBA" id="ARBA00004906"/>
    </source>
</evidence>
<evidence type="ECO:0000256" key="4">
    <source>
        <dbReference type="ARBA" id="ARBA00012483"/>
    </source>
</evidence>
<keyword evidence="9" id="KW-0833">Ubl conjugation pathway</keyword>
<dbReference type="GO" id="GO:0016020">
    <property type="term" value="C:membrane"/>
    <property type="evidence" value="ECO:0007669"/>
    <property type="project" value="UniProtKB-SubCell"/>
</dbReference>
<evidence type="ECO:0000256" key="8">
    <source>
        <dbReference type="ARBA" id="ARBA00022771"/>
    </source>
</evidence>
<evidence type="ECO:0000313" key="18">
    <source>
        <dbReference type="EMBL" id="OAE25953.1"/>
    </source>
</evidence>
<dbReference type="GO" id="GO:0061630">
    <property type="term" value="F:ubiquitin protein ligase activity"/>
    <property type="evidence" value="ECO:0007669"/>
    <property type="project" value="UniProtKB-EC"/>
</dbReference>
<dbReference type="PANTHER" id="PTHR14155">
    <property type="entry name" value="RING FINGER DOMAIN-CONTAINING"/>
    <property type="match status" value="1"/>
</dbReference>
<feature type="compositionally biased region" description="Low complexity" evidence="15">
    <location>
        <begin position="609"/>
        <end position="618"/>
    </location>
</feature>
<dbReference type="CDD" id="cd16461">
    <property type="entry name" value="RING-H2_EL5-like"/>
    <property type="match status" value="1"/>
</dbReference>
<comment type="catalytic activity">
    <reaction evidence="1">
        <text>S-ubiquitinyl-[E2 ubiquitin-conjugating enzyme]-L-cysteine + [acceptor protein]-L-lysine = [E2 ubiquitin-conjugating enzyme]-L-cysteine + N(6)-ubiquitinyl-[acceptor protein]-L-lysine.</text>
        <dbReference type="EC" id="2.3.2.27"/>
    </reaction>
</comment>
<feature type="domain" description="RING-type" evidence="17">
    <location>
        <begin position="196"/>
        <end position="238"/>
    </location>
</feature>
<dbReference type="FunFam" id="3.30.40.10:FF:000187">
    <property type="entry name" value="E3 ubiquitin-protein ligase ATL6"/>
    <property type="match status" value="1"/>
</dbReference>
<keyword evidence="7" id="KW-0479">Metal-binding</keyword>
<keyword evidence="5" id="KW-0808">Transferase</keyword>
<dbReference type="PROSITE" id="PS50089">
    <property type="entry name" value="ZF_RING_2"/>
    <property type="match status" value="1"/>
</dbReference>
<reference evidence="18" key="1">
    <citation type="submission" date="2016-03" db="EMBL/GenBank/DDBJ databases">
        <title>Mechanisms controlling the formation of the plant cell surface in tip-growing cells are functionally conserved among land plants.</title>
        <authorList>
            <person name="Honkanen S."/>
            <person name="Jones V.A."/>
            <person name="Morieri G."/>
            <person name="Champion C."/>
            <person name="Hetherington A.J."/>
            <person name="Kelly S."/>
            <person name="Saint-Marcoux D."/>
            <person name="Proust H."/>
            <person name="Prescott H."/>
            <person name="Dolan L."/>
        </authorList>
    </citation>
    <scope>NUCLEOTIDE SEQUENCE [LARGE SCALE GENOMIC DNA]</scope>
    <source>
        <tissue evidence="18">Whole gametophyte</tissue>
    </source>
</reference>
<dbReference type="EMBL" id="LVLJ01002271">
    <property type="protein sequence ID" value="OAE25953.1"/>
    <property type="molecule type" value="Genomic_DNA"/>
</dbReference>
<name>A0A176VZY1_MARPO</name>
<evidence type="ECO:0000256" key="13">
    <source>
        <dbReference type="ARBA" id="ARBA00024209"/>
    </source>
</evidence>
<keyword evidence="8 14" id="KW-0863">Zinc-finger</keyword>
<evidence type="ECO:0000256" key="5">
    <source>
        <dbReference type="ARBA" id="ARBA00022679"/>
    </source>
</evidence>
<comment type="pathway">
    <text evidence="3">Protein modification; protein ubiquitination.</text>
</comment>
<dbReference type="InterPro" id="IPR013083">
    <property type="entry name" value="Znf_RING/FYVE/PHD"/>
</dbReference>
<feature type="transmembrane region" description="Helical" evidence="16">
    <location>
        <begin position="116"/>
        <end position="137"/>
    </location>
</feature>
<feature type="region of interest" description="Disordered" evidence="15">
    <location>
        <begin position="602"/>
        <end position="746"/>
    </location>
</feature>
<evidence type="ECO:0000256" key="10">
    <source>
        <dbReference type="ARBA" id="ARBA00022833"/>
    </source>
</evidence>
<proteinExistence type="inferred from homology"/>
<feature type="compositionally biased region" description="Polar residues" evidence="15">
    <location>
        <begin position="144"/>
        <end position="153"/>
    </location>
</feature>
<protein>
    <recommendedName>
        <fullName evidence="4">RING-type E3 ubiquitin transferase</fullName>
        <ecNumber evidence="4">2.3.2.27</ecNumber>
    </recommendedName>
</protein>
<gene>
    <name evidence="18" type="ORF">AXG93_1712s1320</name>
</gene>
<dbReference type="InterPro" id="IPR053238">
    <property type="entry name" value="RING-H2_zinc_finger"/>
</dbReference>
<feature type="compositionally biased region" description="Pro residues" evidence="15">
    <location>
        <begin position="707"/>
        <end position="717"/>
    </location>
</feature>
<dbReference type="Pfam" id="PF13639">
    <property type="entry name" value="zf-RING_2"/>
    <property type="match status" value="1"/>
</dbReference>
<evidence type="ECO:0000256" key="6">
    <source>
        <dbReference type="ARBA" id="ARBA00022692"/>
    </source>
</evidence>
<keyword evidence="12 16" id="KW-0472">Membrane</keyword>
<evidence type="ECO:0000256" key="1">
    <source>
        <dbReference type="ARBA" id="ARBA00000900"/>
    </source>
</evidence>
<evidence type="ECO:0000256" key="16">
    <source>
        <dbReference type="SAM" id="Phobius"/>
    </source>
</evidence>
<dbReference type="Proteomes" id="UP000077202">
    <property type="component" value="Unassembled WGS sequence"/>
</dbReference>